<dbReference type="PANTHER" id="PTHR37832">
    <property type="entry name" value="BLL2683 PROTEIN"/>
    <property type="match status" value="1"/>
</dbReference>
<organism evidence="2 3">
    <name type="scientific">Cupriavidus taiwanensis</name>
    <dbReference type="NCBI Taxonomy" id="164546"/>
    <lineage>
        <taxon>Bacteria</taxon>
        <taxon>Pseudomonadati</taxon>
        <taxon>Pseudomonadota</taxon>
        <taxon>Betaproteobacteria</taxon>
        <taxon>Burkholderiales</taxon>
        <taxon>Burkholderiaceae</taxon>
        <taxon>Cupriavidus</taxon>
    </lineage>
</organism>
<reference evidence="2 3" key="1">
    <citation type="submission" date="2018-01" db="EMBL/GenBank/DDBJ databases">
        <authorList>
            <person name="Clerissi C."/>
        </authorList>
    </citation>
    <scope>NUCLEOTIDE SEQUENCE [LARGE SCALE GENOMIC DNA]</scope>
    <source>
        <strain evidence="2">Cupriavidus taiwanensis SWF 66322</strain>
        <plasmid evidence="3">cbm2636_mp</plasmid>
    </source>
</reference>
<dbReference type="PANTHER" id="PTHR37832:SF1">
    <property type="entry name" value="STRESS-RESPONSE A_B BARREL DOMAIN-CONTAINING PROTEIN"/>
    <property type="match status" value="1"/>
</dbReference>
<dbReference type="SUPFAM" id="SSF54909">
    <property type="entry name" value="Dimeric alpha+beta barrel"/>
    <property type="match status" value="1"/>
</dbReference>
<dbReference type="AlphaFoldDB" id="A0A9Q7UZH0"/>
<sequence length="102" mass="11617">MTIVKHIVMWNLRGDSEGEKRSAVARLKSAFEGLRGRIPGLLHLEIGVDSSRVDYACDVVLYTEFASRSALEDYASHPEHQRVKRELGDLRIARYQVDYIAN</sequence>
<geneLocation type="plasmid" evidence="3">
    <name>cbm2636_mp</name>
</geneLocation>
<dbReference type="InterPro" id="IPR013097">
    <property type="entry name" value="Dabb"/>
</dbReference>
<evidence type="ECO:0000313" key="2">
    <source>
        <dbReference type="EMBL" id="SPD67460.1"/>
    </source>
</evidence>
<evidence type="ECO:0000313" key="3">
    <source>
        <dbReference type="Proteomes" id="UP000254259"/>
    </source>
</evidence>
<proteinExistence type="predicted"/>
<name>A0A9Q7UZH0_9BURK</name>
<evidence type="ECO:0000259" key="1">
    <source>
        <dbReference type="PROSITE" id="PS51502"/>
    </source>
</evidence>
<dbReference type="Pfam" id="PF07876">
    <property type="entry name" value="Dabb"/>
    <property type="match status" value="1"/>
</dbReference>
<dbReference type="Gene3D" id="3.30.70.100">
    <property type="match status" value="1"/>
</dbReference>
<dbReference type="Proteomes" id="UP000254259">
    <property type="component" value="Plasmid CBM2636_mp"/>
</dbReference>
<feature type="domain" description="Stress-response A/B barrel" evidence="1">
    <location>
        <begin position="4"/>
        <end position="99"/>
    </location>
</feature>
<gene>
    <name evidence="2" type="ORF">CBM2636_MP20310</name>
</gene>
<protein>
    <submittedName>
        <fullName evidence="2">Stress responsive protein</fullName>
    </submittedName>
</protein>
<dbReference type="EMBL" id="LT984814">
    <property type="protein sequence ID" value="SPD67460.1"/>
    <property type="molecule type" value="Genomic_DNA"/>
</dbReference>
<dbReference type="PROSITE" id="PS51502">
    <property type="entry name" value="S_R_A_B_BARREL"/>
    <property type="match status" value="1"/>
</dbReference>
<dbReference type="InterPro" id="IPR011008">
    <property type="entry name" value="Dimeric_a/b-barrel"/>
</dbReference>
<keyword evidence="2" id="KW-0614">Plasmid</keyword>
<accession>A0A9Q7UZH0</accession>
<dbReference type="SMART" id="SM00886">
    <property type="entry name" value="Dabb"/>
    <property type="match status" value="1"/>
</dbReference>